<evidence type="ECO:0000256" key="11">
    <source>
        <dbReference type="ARBA" id="ARBA00022801"/>
    </source>
</evidence>
<dbReference type="InterPro" id="IPR046450">
    <property type="entry name" value="PA_dom_sf"/>
</dbReference>
<dbReference type="GO" id="GO:0005576">
    <property type="term" value="C:extracellular region"/>
    <property type="evidence" value="ECO:0007669"/>
    <property type="project" value="UniProtKB-SubCell"/>
</dbReference>
<keyword evidence="14" id="KW-0333">Golgi apparatus</keyword>
<gene>
    <name evidence="23" type="ORF">NET02_01065</name>
</gene>
<evidence type="ECO:0000256" key="19">
    <source>
        <dbReference type="ARBA" id="ARBA00025833"/>
    </source>
</evidence>
<keyword evidence="18" id="KW-0458">Lysosome</keyword>
<evidence type="ECO:0000259" key="22">
    <source>
        <dbReference type="Pfam" id="PF04389"/>
    </source>
</evidence>
<dbReference type="GO" id="GO:0005764">
    <property type="term" value="C:lysosome"/>
    <property type="evidence" value="ECO:0007669"/>
    <property type="project" value="UniProtKB-SubCell"/>
</dbReference>
<evidence type="ECO:0000256" key="17">
    <source>
        <dbReference type="ARBA" id="ARBA00023180"/>
    </source>
</evidence>
<dbReference type="InterPro" id="IPR007484">
    <property type="entry name" value="Peptidase_M28"/>
</dbReference>
<accession>A0AA41W9N6</accession>
<keyword evidence="12" id="KW-0256">Endoplasmic reticulum</keyword>
<keyword evidence="17" id="KW-0325">Glycoprotein</keyword>
<dbReference type="AlphaFoldDB" id="A0AA41W9N6"/>
<dbReference type="InterPro" id="IPR039866">
    <property type="entry name" value="CPQ"/>
</dbReference>
<evidence type="ECO:0000256" key="10">
    <source>
        <dbReference type="ARBA" id="ARBA00022729"/>
    </source>
</evidence>
<keyword evidence="11" id="KW-0378">Hydrolase</keyword>
<evidence type="ECO:0000256" key="18">
    <source>
        <dbReference type="ARBA" id="ARBA00023228"/>
    </source>
</evidence>
<name>A0AA41W9N6_9BACT</name>
<keyword evidence="16" id="KW-0865">Zymogen</keyword>
<keyword evidence="10" id="KW-0732">Signal</keyword>
<keyword evidence="24" id="KW-1185">Reference proteome</keyword>
<evidence type="ECO:0000256" key="15">
    <source>
        <dbReference type="ARBA" id="ARBA00023049"/>
    </source>
</evidence>
<comment type="subcellular location">
    <subcellularLocation>
        <location evidence="1">Endoplasmic reticulum</location>
    </subcellularLocation>
    <subcellularLocation>
        <location evidence="3">Golgi apparatus</location>
    </subcellularLocation>
    <subcellularLocation>
        <location evidence="2">Lysosome</location>
    </subcellularLocation>
    <subcellularLocation>
        <location evidence="4">Secreted</location>
    </subcellularLocation>
</comment>
<dbReference type="RefSeq" id="WP_284055516.1">
    <property type="nucleotide sequence ID" value="NZ_JAMSLR010000001.1"/>
</dbReference>
<evidence type="ECO:0000256" key="2">
    <source>
        <dbReference type="ARBA" id="ARBA00004371"/>
    </source>
</evidence>
<dbReference type="PANTHER" id="PTHR12053">
    <property type="entry name" value="PROTEASE FAMILY M28 PLASMA GLUTAMATE CARBOXYPEPTIDASE-RELATED"/>
    <property type="match status" value="1"/>
</dbReference>
<dbReference type="GO" id="GO:0004180">
    <property type="term" value="F:carboxypeptidase activity"/>
    <property type="evidence" value="ECO:0007669"/>
    <property type="project" value="UniProtKB-KW"/>
</dbReference>
<evidence type="ECO:0000313" key="23">
    <source>
        <dbReference type="EMBL" id="MCM8747731.1"/>
    </source>
</evidence>
<dbReference type="PANTHER" id="PTHR12053:SF3">
    <property type="entry name" value="CARBOXYPEPTIDASE Q"/>
    <property type="match status" value="1"/>
</dbReference>
<evidence type="ECO:0000256" key="5">
    <source>
        <dbReference type="ARBA" id="ARBA00014116"/>
    </source>
</evidence>
<keyword evidence="7" id="KW-0121">Carboxypeptidase</keyword>
<dbReference type="InterPro" id="IPR003137">
    <property type="entry name" value="PA_domain"/>
</dbReference>
<evidence type="ECO:0000256" key="1">
    <source>
        <dbReference type="ARBA" id="ARBA00004240"/>
    </source>
</evidence>
<dbReference type="Pfam" id="PF02225">
    <property type="entry name" value="PA"/>
    <property type="match status" value="1"/>
</dbReference>
<dbReference type="SUPFAM" id="SSF53187">
    <property type="entry name" value="Zn-dependent exopeptidases"/>
    <property type="match status" value="1"/>
</dbReference>
<keyword evidence="15" id="KW-0482">Metalloprotease</keyword>
<dbReference type="GO" id="GO:0070573">
    <property type="term" value="F:metallodipeptidase activity"/>
    <property type="evidence" value="ECO:0007669"/>
    <property type="project" value="InterPro"/>
</dbReference>
<evidence type="ECO:0000259" key="21">
    <source>
        <dbReference type="Pfam" id="PF02225"/>
    </source>
</evidence>
<dbReference type="Gene3D" id="3.50.30.30">
    <property type="match status" value="1"/>
</dbReference>
<feature type="domain" description="Peptidase M28" evidence="22">
    <location>
        <begin position="233"/>
        <end position="429"/>
    </location>
</feature>
<comment type="caution">
    <text evidence="23">The sequence shown here is derived from an EMBL/GenBank/DDBJ whole genome shotgun (WGS) entry which is preliminary data.</text>
</comment>
<keyword evidence="13" id="KW-0862">Zinc</keyword>
<dbReference type="Gene3D" id="3.40.630.10">
    <property type="entry name" value="Zn peptidases"/>
    <property type="match status" value="1"/>
</dbReference>
<keyword evidence="6" id="KW-0964">Secreted</keyword>
<dbReference type="SUPFAM" id="SSF52025">
    <property type="entry name" value="PA domain"/>
    <property type="match status" value="1"/>
</dbReference>
<evidence type="ECO:0000256" key="16">
    <source>
        <dbReference type="ARBA" id="ARBA00023145"/>
    </source>
</evidence>
<dbReference type="Pfam" id="PF04389">
    <property type="entry name" value="Peptidase_M28"/>
    <property type="match status" value="1"/>
</dbReference>
<evidence type="ECO:0000256" key="12">
    <source>
        <dbReference type="ARBA" id="ARBA00022824"/>
    </source>
</evidence>
<evidence type="ECO:0000256" key="20">
    <source>
        <dbReference type="ARBA" id="ARBA00033328"/>
    </source>
</evidence>
<dbReference type="GO" id="GO:0046872">
    <property type="term" value="F:metal ion binding"/>
    <property type="evidence" value="ECO:0007669"/>
    <property type="project" value="UniProtKB-KW"/>
</dbReference>
<evidence type="ECO:0000256" key="3">
    <source>
        <dbReference type="ARBA" id="ARBA00004555"/>
    </source>
</evidence>
<reference evidence="23" key="1">
    <citation type="submission" date="2022-06" db="EMBL/GenBank/DDBJ databases">
        <title>CFH 74404 Thermomicrobiaceae sp.</title>
        <authorList>
            <person name="Ming H."/>
            <person name="Li W.-J."/>
            <person name="Zhao Z."/>
        </authorList>
    </citation>
    <scope>NUCLEOTIDE SEQUENCE</scope>
    <source>
        <strain evidence="23">CFH 74404</strain>
    </source>
</reference>
<feature type="domain" description="PA" evidence="21">
    <location>
        <begin position="114"/>
        <end position="205"/>
    </location>
</feature>
<organism evidence="23 24">
    <name type="scientific">Thermalbibacter longus</name>
    <dbReference type="NCBI Taxonomy" id="2951981"/>
    <lineage>
        <taxon>Bacteria</taxon>
        <taxon>Pseudomonadati</taxon>
        <taxon>Thermomicrobiota</taxon>
        <taxon>Thermomicrobia</taxon>
        <taxon>Thermomicrobiales</taxon>
        <taxon>Thermomicrobiaceae</taxon>
        <taxon>Thermalbibacter</taxon>
    </lineage>
</organism>
<dbReference type="GO" id="GO:0006508">
    <property type="term" value="P:proteolysis"/>
    <property type="evidence" value="ECO:0007669"/>
    <property type="project" value="UniProtKB-KW"/>
</dbReference>
<evidence type="ECO:0000256" key="14">
    <source>
        <dbReference type="ARBA" id="ARBA00023034"/>
    </source>
</evidence>
<proteinExistence type="predicted"/>
<evidence type="ECO:0000256" key="4">
    <source>
        <dbReference type="ARBA" id="ARBA00004613"/>
    </source>
</evidence>
<dbReference type="EMBL" id="JAMSLR010000001">
    <property type="protein sequence ID" value="MCM8747731.1"/>
    <property type="molecule type" value="Genomic_DNA"/>
</dbReference>
<evidence type="ECO:0000256" key="8">
    <source>
        <dbReference type="ARBA" id="ARBA00022670"/>
    </source>
</evidence>
<evidence type="ECO:0000256" key="13">
    <source>
        <dbReference type="ARBA" id="ARBA00022833"/>
    </source>
</evidence>
<keyword evidence="8" id="KW-0645">Protease</keyword>
<protein>
    <recommendedName>
        <fullName evidence="5">Carboxypeptidase Q</fullName>
    </recommendedName>
    <alternativeName>
        <fullName evidence="20">Plasma glutamate carboxypeptidase</fullName>
    </alternativeName>
</protein>
<comment type="subunit">
    <text evidence="19">Homodimer. The monomeric form is inactive while the homodimer is active.</text>
</comment>
<evidence type="ECO:0000256" key="6">
    <source>
        <dbReference type="ARBA" id="ARBA00022525"/>
    </source>
</evidence>
<evidence type="ECO:0000256" key="9">
    <source>
        <dbReference type="ARBA" id="ARBA00022723"/>
    </source>
</evidence>
<keyword evidence="9" id="KW-0479">Metal-binding</keyword>
<dbReference type="Proteomes" id="UP001165306">
    <property type="component" value="Unassembled WGS sequence"/>
</dbReference>
<evidence type="ECO:0000256" key="7">
    <source>
        <dbReference type="ARBA" id="ARBA00022645"/>
    </source>
</evidence>
<sequence>MSTDRLRELDKMILGEIWTSSEPWRNLVYLCDDLGHRFAGTDREHQAAEYLRGRMIEYGLANVRLEEFPMASWERGPCQVTLISPLERALPAIAMPYCPSAALEAEVIDVGEGELPDFERLAGQIPGKVVLTDAETNRPGERKSHRTDKFNWAIERGAVACLFINQNPGQLHITGSLSGRNPGGATAADREAAIPGIGLSYETGFTLRRLAERGPVRVRIETRNRTFDSVSYNVVGEIPGTERPDEIVLVGGHYDGHDISQGAGDDGAGTVVGLEVGRVLARLKGSLRRTVRVICFGAEELGLLGAWHHAALHARADSRERFRFVLNLDGAGRGAGGQEQLTLSGLPELVPYFTGLARSLPYEFAVRDELHSHSDHFPFAVRGIPNATLNSRDSTAGMVGRGWGHTEADTLDKVSLRGLQMAAALAARLVLRLSEDEEFPGRQRSLDEVRQQLADAGILDRVQQAGRFPPA</sequence>
<evidence type="ECO:0000313" key="24">
    <source>
        <dbReference type="Proteomes" id="UP001165306"/>
    </source>
</evidence>